<name>A0A6A6VC79_9PLEO</name>
<dbReference type="OrthoDB" id="3438781at2759"/>
<accession>A0A6A6VC79</accession>
<keyword evidence="3" id="KW-1185">Reference proteome</keyword>
<reference evidence="2" key="1">
    <citation type="journal article" date="2020" name="Stud. Mycol.">
        <title>101 Dothideomycetes genomes: a test case for predicting lifestyles and emergence of pathogens.</title>
        <authorList>
            <person name="Haridas S."/>
            <person name="Albert R."/>
            <person name="Binder M."/>
            <person name="Bloem J."/>
            <person name="Labutti K."/>
            <person name="Salamov A."/>
            <person name="Andreopoulos B."/>
            <person name="Baker S."/>
            <person name="Barry K."/>
            <person name="Bills G."/>
            <person name="Bluhm B."/>
            <person name="Cannon C."/>
            <person name="Castanera R."/>
            <person name="Culley D."/>
            <person name="Daum C."/>
            <person name="Ezra D."/>
            <person name="Gonzalez J."/>
            <person name="Henrissat B."/>
            <person name="Kuo A."/>
            <person name="Liang C."/>
            <person name="Lipzen A."/>
            <person name="Lutzoni F."/>
            <person name="Magnuson J."/>
            <person name="Mondo S."/>
            <person name="Nolan M."/>
            <person name="Ohm R."/>
            <person name="Pangilinan J."/>
            <person name="Park H.-J."/>
            <person name="Ramirez L."/>
            <person name="Alfaro M."/>
            <person name="Sun H."/>
            <person name="Tritt A."/>
            <person name="Yoshinaga Y."/>
            <person name="Zwiers L.-H."/>
            <person name="Turgeon B."/>
            <person name="Goodwin S."/>
            <person name="Spatafora J."/>
            <person name="Crous P."/>
            <person name="Grigoriev I."/>
        </authorList>
    </citation>
    <scope>NUCLEOTIDE SEQUENCE</scope>
    <source>
        <strain evidence="2">CBS 119925</strain>
    </source>
</reference>
<dbReference type="EMBL" id="MU006574">
    <property type="protein sequence ID" value="KAF2747180.1"/>
    <property type="molecule type" value="Genomic_DNA"/>
</dbReference>
<evidence type="ECO:0000313" key="3">
    <source>
        <dbReference type="Proteomes" id="UP000799440"/>
    </source>
</evidence>
<feature type="chain" id="PRO_5025647719" evidence="1">
    <location>
        <begin position="18"/>
        <end position="251"/>
    </location>
</feature>
<protein>
    <submittedName>
        <fullName evidence="2">Uncharacterized protein</fullName>
    </submittedName>
</protein>
<feature type="signal peptide" evidence="1">
    <location>
        <begin position="1"/>
        <end position="17"/>
    </location>
</feature>
<evidence type="ECO:0000313" key="2">
    <source>
        <dbReference type="EMBL" id="KAF2747180.1"/>
    </source>
</evidence>
<proteinExistence type="predicted"/>
<dbReference type="AlphaFoldDB" id="A0A6A6VC79"/>
<gene>
    <name evidence="2" type="ORF">M011DRAFT_477625</name>
</gene>
<dbReference type="Proteomes" id="UP000799440">
    <property type="component" value="Unassembled WGS sequence"/>
</dbReference>
<keyword evidence="1" id="KW-0732">Signal</keyword>
<organism evidence="2 3">
    <name type="scientific">Sporormia fimetaria CBS 119925</name>
    <dbReference type="NCBI Taxonomy" id="1340428"/>
    <lineage>
        <taxon>Eukaryota</taxon>
        <taxon>Fungi</taxon>
        <taxon>Dikarya</taxon>
        <taxon>Ascomycota</taxon>
        <taxon>Pezizomycotina</taxon>
        <taxon>Dothideomycetes</taxon>
        <taxon>Pleosporomycetidae</taxon>
        <taxon>Pleosporales</taxon>
        <taxon>Sporormiaceae</taxon>
        <taxon>Sporormia</taxon>
    </lineage>
</organism>
<evidence type="ECO:0000256" key="1">
    <source>
        <dbReference type="SAM" id="SignalP"/>
    </source>
</evidence>
<sequence length="251" mass="27790">MKFQHFVYLVLAPFAVAQEQHLEPRQACVPCRPELSITDKLPPVGEELDLLYQNALGSVQWADIHFKKRAENQVEERGQVPTVFCCQFDCLNLMYYNVAMCYDKYTTQFSFPDGSWGSLTTGEFVDNDGAYLRMFEGSYMDKDGKRGNVYDKNPEASPNLAILSIPPQWTGSSLPPGREAPPTDIASLATTETTTSEYHPTDPAIFPGFPEATTEEEAAKNNKAAGEAAGMDIWSTEGIFAVLSGIVYAFV</sequence>